<reference evidence="1 2" key="1">
    <citation type="journal article" date="2018" name="Nat. Biotechnol.">
        <title>A standardized bacterial taxonomy based on genome phylogeny substantially revises the tree of life.</title>
        <authorList>
            <person name="Parks D.H."/>
            <person name="Chuvochina M."/>
            <person name="Waite D.W."/>
            <person name="Rinke C."/>
            <person name="Skarshewski A."/>
            <person name="Chaumeil P.A."/>
            <person name="Hugenholtz P."/>
        </authorList>
    </citation>
    <scope>NUCLEOTIDE SEQUENCE [LARGE SCALE GENOMIC DNA]</scope>
    <source>
        <strain evidence="1">UBA9375</strain>
    </source>
</reference>
<dbReference type="AlphaFoldDB" id="A0A3D3R5R1"/>
<comment type="caution">
    <text evidence="1">The sequence shown here is derived from an EMBL/GenBank/DDBJ whole genome shotgun (WGS) entry which is preliminary data.</text>
</comment>
<gene>
    <name evidence="1" type="ORF">DIT97_14375</name>
</gene>
<evidence type="ECO:0000313" key="2">
    <source>
        <dbReference type="Proteomes" id="UP000263642"/>
    </source>
</evidence>
<proteinExistence type="predicted"/>
<dbReference type="Proteomes" id="UP000263642">
    <property type="component" value="Unassembled WGS sequence"/>
</dbReference>
<dbReference type="EMBL" id="DQAY01000082">
    <property type="protein sequence ID" value="HCO24163.1"/>
    <property type="molecule type" value="Genomic_DNA"/>
</dbReference>
<protein>
    <submittedName>
        <fullName evidence="1">Uncharacterized protein</fullName>
    </submittedName>
</protein>
<accession>A0A3D3R5R1</accession>
<name>A0A3D3R5R1_9PLAN</name>
<evidence type="ECO:0000313" key="1">
    <source>
        <dbReference type="EMBL" id="HCO24163.1"/>
    </source>
</evidence>
<organism evidence="1 2">
    <name type="scientific">Gimesia maris</name>
    <dbReference type="NCBI Taxonomy" id="122"/>
    <lineage>
        <taxon>Bacteria</taxon>
        <taxon>Pseudomonadati</taxon>
        <taxon>Planctomycetota</taxon>
        <taxon>Planctomycetia</taxon>
        <taxon>Planctomycetales</taxon>
        <taxon>Planctomycetaceae</taxon>
        <taxon>Gimesia</taxon>
    </lineage>
</organism>
<sequence length="132" mass="15180">MSATTLTIRDETMAGKITGEITLEFLTENITVRELIRSRVYQEVKDFNTKQTEHFRGLIQPTDTEETLNGFKLKKSREIDWNKQYEKALAAFEQNQILILVNERQAESLDEEITITPQSEVSFLKLTLLVGG</sequence>